<feature type="region of interest" description="Disordered" evidence="1">
    <location>
        <begin position="40"/>
        <end position="86"/>
    </location>
</feature>
<evidence type="ECO:0000313" key="3">
    <source>
        <dbReference type="Proteomes" id="UP000179920"/>
    </source>
</evidence>
<evidence type="ECO:0000256" key="1">
    <source>
        <dbReference type="SAM" id="MobiDB-lite"/>
    </source>
</evidence>
<protein>
    <submittedName>
        <fullName evidence="2">Uncharacterized protein</fullName>
    </submittedName>
</protein>
<dbReference type="OrthoDB" id="2557767at2759"/>
<proteinExistence type="predicted"/>
<reference evidence="3" key="1">
    <citation type="submission" date="2016-04" db="EMBL/GenBank/DDBJ databases">
        <authorList>
            <person name="Guldener U."/>
            <person name="Guldener U."/>
        </authorList>
    </citation>
    <scope>NUCLEOTIDE SEQUENCE [LARGE SCALE GENOMIC DNA]</scope>
    <source>
        <strain evidence="3">UB2112</strain>
    </source>
</reference>
<sequence length="695" mass="76901">MIEHAYKEKEDLNVCALHGSLFGGVGPAAAAWELSQQLQAGGDTNDNDSSDQAGSSMMHQASTSCMPLGSHLDSHTSDQGNADPGYEWMHQATSIPFLSQAPLSFASTSTPLSSTADDPAHTLSPASGTSLSAKEPLSLLLHEKLDRLCNQIGSMIRDLPQPEYDLLKKDGAGVPLCVLFAAMTTNNVGTQNAVLATLEKQNGKSCCWCHQPFRSFFSTPLKDSLKPVTWGIMIDHMWTCVKPHMYSKYKEACCEALACEPCWHKACRGQILLQDHKELVHHILCHYRKIGQILDCLILVPNRSYRCPFAINSGAEQHQWALHWQERQPSPLLDVVQHLETAHGFPTIMSNMTKYCTWHNKWIFGHEQTNGHFEMHIDALLRGYAEQEWCQRTCWFCLVDEGLPAAMRAQCFKEPHKLVAHVCKVHIYPDRSPVYHHPFCNKQILTYDFTNHLREHDLVLGAKALLHQPDLAGQASTACERRDDWITWVQSITPSPPPPAAMSSIQSAVQEEINVSMAQAFTDAEEQVAGQAGHSVLPILSTGATQEASPANLSCPVLSTVRHGCCGKPLVICHACPFCTQDESLPGEQRSRVWKMSRFAHHVAGVHLFNMSSSPTTFLSCGEAMPIKETAVHLDCRHELGLSGKKSELLADDLSNLGGRTQAKQRPAFLRWIKQGYPNDNTSGHMSAKAVTLSK</sequence>
<gene>
    <name evidence="2" type="ORF">UBRO_20791</name>
</gene>
<accession>A0A1K0HGR5</accession>
<dbReference type="Proteomes" id="UP000179920">
    <property type="component" value="Chromosome XI"/>
</dbReference>
<organism evidence="2 3">
    <name type="scientific">Ustilago bromivora</name>
    <dbReference type="NCBI Taxonomy" id="307758"/>
    <lineage>
        <taxon>Eukaryota</taxon>
        <taxon>Fungi</taxon>
        <taxon>Dikarya</taxon>
        <taxon>Basidiomycota</taxon>
        <taxon>Ustilaginomycotina</taxon>
        <taxon>Ustilaginomycetes</taxon>
        <taxon>Ustilaginales</taxon>
        <taxon>Ustilaginaceae</taxon>
        <taxon>Ustilago</taxon>
    </lineage>
</organism>
<dbReference type="AlphaFoldDB" id="A0A1K0HGR5"/>
<feature type="compositionally biased region" description="Polar residues" evidence="1">
    <location>
        <begin position="50"/>
        <end position="65"/>
    </location>
</feature>
<name>A0A1K0HGR5_9BASI</name>
<feature type="region of interest" description="Disordered" evidence="1">
    <location>
        <begin position="108"/>
        <end position="130"/>
    </location>
</feature>
<evidence type="ECO:0000313" key="2">
    <source>
        <dbReference type="EMBL" id="SAM83825.1"/>
    </source>
</evidence>
<dbReference type="EMBL" id="LT558127">
    <property type="protein sequence ID" value="SAM83825.1"/>
    <property type="molecule type" value="Genomic_DNA"/>
</dbReference>